<protein>
    <recommendedName>
        <fullName evidence="3">F-box domain-containing protein</fullName>
    </recommendedName>
</protein>
<dbReference type="Proteomes" id="UP000218334">
    <property type="component" value="Unassembled WGS sequence"/>
</dbReference>
<evidence type="ECO:0008006" key="3">
    <source>
        <dbReference type="Google" id="ProtNLM"/>
    </source>
</evidence>
<dbReference type="EMBL" id="KZ293459">
    <property type="protein sequence ID" value="PBK63279.1"/>
    <property type="molecule type" value="Genomic_DNA"/>
</dbReference>
<evidence type="ECO:0000313" key="2">
    <source>
        <dbReference type="Proteomes" id="UP000218334"/>
    </source>
</evidence>
<keyword evidence="2" id="KW-1185">Reference proteome</keyword>
<accession>A0A2H3AX38</accession>
<dbReference type="Gene3D" id="3.80.10.10">
    <property type="entry name" value="Ribonuclease Inhibitor"/>
    <property type="match status" value="1"/>
</dbReference>
<dbReference type="SUPFAM" id="SSF52047">
    <property type="entry name" value="RNI-like"/>
    <property type="match status" value="1"/>
</dbReference>
<reference evidence="2" key="1">
    <citation type="journal article" date="2017" name="Nat. Ecol. Evol.">
        <title>Genome expansion and lineage-specific genetic innovations in the forest pathogenic fungi Armillaria.</title>
        <authorList>
            <person name="Sipos G."/>
            <person name="Prasanna A.N."/>
            <person name="Walter M.C."/>
            <person name="O'Connor E."/>
            <person name="Balint B."/>
            <person name="Krizsan K."/>
            <person name="Kiss B."/>
            <person name="Hess J."/>
            <person name="Varga T."/>
            <person name="Slot J."/>
            <person name="Riley R."/>
            <person name="Boka B."/>
            <person name="Rigling D."/>
            <person name="Barry K."/>
            <person name="Lee J."/>
            <person name="Mihaltcheva S."/>
            <person name="LaButti K."/>
            <person name="Lipzen A."/>
            <person name="Waldron R."/>
            <person name="Moloney N.M."/>
            <person name="Sperisen C."/>
            <person name="Kredics L."/>
            <person name="Vagvoelgyi C."/>
            <person name="Patrignani A."/>
            <person name="Fitzpatrick D."/>
            <person name="Nagy I."/>
            <person name="Doyle S."/>
            <person name="Anderson J.B."/>
            <person name="Grigoriev I.V."/>
            <person name="Gueldener U."/>
            <person name="Muensterkoetter M."/>
            <person name="Nagy L.G."/>
        </authorList>
    </citation>
    <scope>NUCLEOTIDE SEQUENCE [LARGE SCALE GENOMIC DNA]</scope>
    <source>
        <strain evidence="2">28-4</strain>
    </source>
</reference>
<dbReference type="AlphaFoldDB" id="A0A2H3AX38"/>
<dbReference type="InterPro" id="IPR032675">
    <property type="entry name" value="LRR_dom_sf"/>
</dbReference>
<sequence>MACISLCMPPSTRAAGGGVETVSSLYFRNFICFAQIFRTALPPLCMGPWLLVRVCRRWRDIAWGYSAPWSSFMVRWPRQLEGQEDTGARLLKEALQRTGQSGLFMIIWIRDPFPDVIIETLLQHSSQWGTVHLIEHRSAQWARLSERNTHFPSLKSLIVNYPSSADFAIILGMFKDAPNLRSLHLDLNDTPLAHFDPEAIPFPWSHITDLNMSIMCRVELSVKILRLCSNLETLEESCDIRRIEIGTEKPSPLMLQKFRSLDVRSSQLLPYIIFPALEHLSFALLDGIPFSTKDLSQFLVCSGSQLQSLQIGLLEQDIADPGQLFLCMPQLRKLVLNNRSWDNSHENTTNILTSIYSQDLGVVLPRLSVLEVHGNAIFTGTSERCNEVLVGIIDQRWNVPRESRVTQLHQVRIYCKSDAKWFTEYAPTLFRIERLKAFKMEGLDISISSKWQGSSSVLYLA</sequence>
<name>A0A2H3AX38_9AGAR</name>
<gene>
    <name evidence="1" type="ORF">ARMSODRAFT_979958</name>
</gene>
<evidence type="ECO:0000313" key="1">
    <source>
        <dbReference type="EMBL" id="PBK63279.1"/>
    </source>
</evidence>
<proteinExistence type="predicted"/>
<organism evidence="1 2">
    <name type="scientific">Armillaria solidipes</name>
    <dbReference type="NCBI Taxonomy" id="1076256"/>
    <lineage>
        <taxon>Eukaryota</taxon>
        <taxon>Fungi</taxon>
        <taxon>Dikarya</taxon>
        <taxon>Basidiomycota</taxon>
        <taxon>Agaricomycotina</taxon>
        <taxon>Agaricomycetes</taxon>
        <taxon>Agaricomycetidae</taxon>
        <taxon>Agaricales</taxon>
        <taxon>Marasmiineae</taxon>
        <taxon>Physalacriaceae</taxon>
        <taxon>Armillaria</taxon>
    </lineage>
</organism>
<dbReference type="STRING" id="1076256.A0A2H3AX38"/>